<feature type="region of interest" description="Disordered" evidence="1">
    <location>
        <begin position="826"/>
        <end position="845"/>
    </location>
</feature>
<dbReference type="EMBL" id="KN881666">
    <property type="protein sequence ID" value="KIY51300.1"/>
    <property type="molecule type" value="Genomic_DNA"/>
</dbReference>
<name>A0A0D7AHF7_9AGAR</name>
<sequence length="988" mass="107652">MSDSLEPQQLVDAGLDLAPLPAYIPGIPLGFWTRFEKPIKPDGARLPFVSAHCYALEDYARLSEAEQYEKHFQYFLSHLKPHPWTDNERDALRARWYDSIRRRDAMTNLFNRLRFAAFARPNDRAIHTHLTNAWMFLNIANINRSILYPVLFRINDLPRELLSEIFRMVLASSTHVAAHSSTRLLLASVCRLWRDTILGDSTLYSHIWVDDSPPFPRSVVWLQRARDAPLILNVTDCHRLLLQNRRPYTPAQIRMLTPSLFAKWHSIRNLNLYLRDPNAVMVFLGELCRTASVRTTRRDKSSLLTLSIACPVPGFWDRRMPDEPVIPATANREPISALPFLPALPTLTHLKLDGVPIDWTRSPLLGGGDGGAPSSFIQAPLPGLTSLALHRIPGHAWPRLTDFLAALRASPCLSSLTLDCAGPTIADVYNYAAAAAANAAAGPSVPRNDAPMAVRGHPSIRPNNRRGSKALDASGGPLLLPYLLSLVISNHNDPQYIALLLCYVIRCPAVRELNLAYLCSQGKDYSPVLDALAVCLAPHESVAVAAANAAVNVSRAKSYRQGYDPIPDLTGPQLRILGWNRVHIHMDAGARGFDDALEAATPVVYAPLPLPGSAISAGTNRRPSVNIASGMAADSDVAFGLAASAAPLPPLPAVRASCVRFLRETCARVRYLRITGLDPDDDPNCNGAALWGLDVRGGYTHEGFDGPPVGGSVPLHRQRGTVAIQYGAGRYYSVPGDLAMQSFNSEGGLVSIGPEGITALGVPIQAPAPASFAPASAPVASSQLLRVRVPPRPLALQNVRYLELSRADVPLIRNVLAARARASLAHHSKTSTHKSPASSKKPSPLPIGVPLECVFIRREDNEADPPNPSAPVMLYIPGPSFTQQQNHPQPASQVRGETLLEHPPQAPHAGQPMPVPGQTIPIANQSISVPGQPSFPVPPNHVPVLVEPTVPLRISLGVPPETRISFKRANERLHEEMMCFNGECDERD</sequence>
<feature type="region of interest" description="Disordered" evidence="1">
    <location>
        <begin position="901"/>
        <end position="928"/>
    </location>
</feature>
<reference evidence="2 3" key="1">
    <citation type="journal article" date="2015" name="Fungal Genet. Biol.">
        <title>Evolution of novel wood decay mechanisms in Agaricales revealed by the genome sequences of Fistulina hepatica and Cylindrobasidium torrendii.</title>
        <authorList>
            <person name="Floudas D."/>
            <person name="Held B.W."/>
            <person name="Riley R."/>
            <person name="Nagy L.G."/>
            <person name="Koehler G."/>
            <person name="Ransdell A.S."/>
            <person name="Younus H."/>
            <person name="Chow J."/>
            <person name="Chiniquy J."/>
            <person name="Lipzen A."/>
            <person name="Tritt A."/>
            <person name="Sun H."/>
            <person name="Haridas S."/>
            <person name="LaButti K."/>
            <person name="Ohm R.A."/>
            <person name="Kues U."/>
            <person name="Blanchette R.A."/>
            <person name="Grigoriev I.V."/>
            <person name="Minto R.E."/>
            <person name="Hibbett D.S."/>
        </authorList>
    </citation>
    <scope>NUCLEOTIDE SEQUENCE [LARGE SCALE GENOMIC DNA]</scope>
    <source>
        <strain evidence="2 3">ATCC 64428</strain>
    </source>
</reference>
<gene>
    <name evidence="2" type="ORF">FISHEDRAFT_56815</name>
</gene>
<keyword evidence="3" id="KW-1185">Reference proteome</keyword>
<evidence type="ECO:0000256" key="1">
    <source>
        <dbReference type="SAM" id="MobiDB-lite"/>
    </source>
</evidence>
<dbReference type="Proteomes" id="UP000054144">
    <property type="component" value="Unassembled WGS sequence"/>
</dbReference>
<accession>A0A0D7AHF7</accession>
<evidence type="ECO:0000313" key="2">
    <source>
        <dbReference type="EMBL" id="KIY51300.1"/>
    </source>
</evidence>
<dbReference type="AlphaFoldDB" id="A0A0D7AHF7"/>
<protein>
    <submittedName>
        <fullName evidence="2">Uncharacterized protein</fullName>
    </submittedName>
</protein>
<feature type="compositionally biased region" description="Low complexity" evidence="1">
    <location>
        <begin position="833"/>
        <end position="842"/>
    </location>
</feature>
<proteinExistence type="predicted"/>
<organism evidence="2 3">
    <name type="scientific">Fistulina hepatica ATCC 64428</name>
    <dbReference type="NCBI Taxonomy" id="1128425"/>
    <lineage>
        <taxon>Eukaryota</taxon>
        <taxon>Fungi</taxon>
        <taxon>Dikarya</taxon>
        <taxon>Basidiomycota</taxon>
        <taxon>Agaricomycotina</taxon>
        <taxon>Agaricomycetes</taxon>
        <taxon>Agaricomycetidae</taxon>
        <taxon>Agaricales</taxon>
        <taxon>Fistulinaceae</taxon>
        <taxon>Fistulina</taxon>
    </lineage>
</organism>
<evidence type="ECO:0000313" key="3">
    <source>
        <dbReference type="Proteomes" id="UP000054144"/>
    </source>
</evidence>
<dbReference type="OrthoDB" id="3226575at2759"/>